<reference evidence="1" key="1">
    <citation type="submission" date="2021-09" db="EMBL/GenBank/DDBJ databases">
        <authorList>
            <person name="Martin H S."/>
        </authorList>
    </citation>
    <scope>NUCLEOTIDE SEQUENCE</scope>
</reference>
<comment type="caution">
    <text evidence="1">The sequence shown here is derived from an EMBL/GenBank/DDBJ whole genome shotgun (WGS) entry which is preliminary data.</text>
</comment>
<name>A0A8J2R3D7_9NEOP</name>
<proteinExistence type="predicted"/>
<gene>
    <name evidence="1" type="ORF">DCHRY22_LOCUS9345</name>
</gene>
<accession>A0A8J2R3D7</accession>
<organism evidence="1 2">
    <name type="scientific">Danaus chrysippus</name>
    <name type="common">African queen</name>
    <dbReference type="NCBI Taxonomy" id="151541"/>
    <lineage>
        <taxon>Eukaryota</taxon>
        <taxon>Metazoa</taxon>
        <taxon>Ecdysozoa</taxon>
        <taxon>Arthropoda</taxon>
        <taxon>Hexapoda</taxon>
        <taxon>Insecta</taxon>
        <taxon>Pterygota</taxon>
        <taxon>Neoptera</taxon>
        <taxon>Endopterygota</taxon>
        <taxon>Lepidoptera</taxon>
        <taxon>Glossata</taxon>
        <taxon>Ditrysia</taxon>
        <taxon>Papilionoidea</taxon>
        <taxon>Nymphalidae</taxon>
        <taxon>Danainae</taxon>
        <taxon>Danaini</taxon>
        <taxon>Danaina</taxon>
        <taxon>Danaus</taxon>
        <taxon>Anosia</taxon>
    </lineage>
</organism>
<dbReference type="EMBL" id="CAKASE010000066">
    <property type="protein sequence ID" value="CAG9570644.1"/>
    <property type="molecule type" value="Genomic_DNA"/>
</dbReference>
<dbReference type="OrthoDB" id="8123643at2759"/>
<protein>
    <submittedName>
        <fullName evidence="1">(African queen) hypothetical protein</fullName>
    </submittedName>
</protein>
<dbReference type="Proteomes" id="UP000789524">
    <property type="component" value="Unassembled WGS sequence"/>
</dbReference>
<sequence>MINRCNNIHSSDQRLTFVMGPVEGGVFVFERGVRGLNAAMLCDTPSARMNCSRSSMLVRPLAACGRRPMCRITNMDRIGARDGRK</sequence>
<evidence type="ECO:0000313" key="1">
    <source>
        <dbReference type="EMBL" id="CAG9570644.1"/>
    </source>
</evidence>
<keyword evidence="2" id="KW-1185">Reference proteome</keyword>
<evidence type="ECO:0000313" key="2">
    <source>
        <dbReference type="Proteomes" id="UP000789524"/>
    </source>
</evidence>
<dbReference type="AlphaFoldDB" id="A0A8J2R3D7"/>